<keyword evidence="2" id="KW-1185">Reference proteome</keyword>
<sequence length="423" mass="48160">MMATILDMVDKPLAIKVMPQILLQAFGMDYGFDDQRHYTRDRVVLVRHVSLVRHLVGTQNRAVVEVPGQGPNTHLFDVTHGEFEEGDCVIIFLPRAFLPRDSHPIFQAMGSNFTVKGEVGVQVKHISSNGLYSHGVVKSIRDFPEVETILDGLADFYGCEMQAVSDLNALFDLEKVLGVKRWEIKTSPQSIGPAPGFYKRSTISRLKDCPNLFTKPKYKRFTYQESVKMDGSTMAVYFIPKHSPFFVTLHPLPQPHGPHMMLSNGRFGVCSANNDLPEREDCPYWKVALREKLPQIMNDQNLDMVLQGELVGDKINQNRHNYGPGQHDFFAFDIYDHLDEGDWLPANQVVAWCNKFGVKHVPVKKTLHITDIAKCHEEIQQHADKEVHPDGSHAEGLVFKCLQESGRRFKVHNRHYLKQHGLK</sequence>
<dbReference type="RefSeq" id="XP_030982560.1">
    <property type="nucleotide sequence ID" value="XM_031126461.1"/>
</dbReference>
<evidence type="ECO:0000313" key="2">
    <source>
        <dbReference type="Proteomes" id="UP000515153"/>
    </source>
</evidence>
<protein>
    <recommendedName>
        <fullName evidence="1">RNA ligase domain-containing protein</fullName>
    </recommendedName>
</protein>
<evidence type="ECO:0000259" key="1">
    <source>
        <dbReference type="Pfam" id="PF09414"/>
    </source>
</evidence>
<dbReference type="InterPro" id="IPR021122">
    <property type="entry name" value="RNA_ligase_dom_REL/Rnl2"/>
</dbReference>
<dbReference type="Proteomes" id="UP000515153">
    <property type="component" value="Chromosome I"/>
</dbReference>
<dbReference type="KEGG" id="pgri:PgNI_06437"/>
<dbReference type="AlphaFoldDB" id="A0A6P8B5Z6"/>
<reference evidence="2 3" key="1">
    <citation type="journal article" date="2019" name="Mol. Biol. Evol.">
        <title>Blast fungal genomes show frequent chromosomal changes, gene gains and losses, and effector gene turnover.</title>
        <authorList>
            <person name="Gomez Luciano L.B."/>
            <person name="Jason Tsai I."/>
            <person name="Chuma I."/>
            <person name="Tosa Y."/>
            <person name="Chen Y.H."/>
            <person name="Li J.Y."/>
            <person name="Li M.Y."/>
            <person name="Jade Lu M.Y."/>
            <person name="Nakayashiki H."/>
            <person name="Li W.H."/>
        </authorList>
    </citation>
    <scope>NUCLEOTIDE SEQUENCE [LARGE SCALE GENOMIC DNA]</scope>
    <source>
        <strain evidence="2 3">NI907</strain>
    </source>
</reference>
<organism evidence="2 3">
    <name type="scientific">Pyricularia grisea</name>
    <name type="common">Crabgrass-specific blast fungus</name>
    <name type="synonym">Magnaporthe grisea</name>
    <dbReference type="NCBI Taxonomy" id="148305"/>
    <lineage>
        <taxon>Eukaryota</taxon>
        <taxon>Fungi</taxon>
        <taxon>Dikarya</taxon>
        <taxon>Ascomycota</taxon>
        <taxon>Pezizomycotina</taxon>
        <taxon>Sordariomycetes</taxon>
        <taxon>Sordariomycetidae</taxon>
        <taxon>Magnaporthales</taxon>
        <taxon>Pyriculariaceae</taxon>
        <taxon>Pyricularia</taxon>
    </lineage>
</organism>
<reference evidence="3" key="2">
    <citation type="submission" date="2019-10" db="EMBL/GenBank/DDBJ databases">
        <authorList>
            <consortium name="NCBI Genome Project"/>
        </authorList>
    </citation>
    <scope>NUCLEOTIDE SEQUENCE</scope>
    <source>
        <strain evidence="3">NI907</strain>
    </source>
</reference>
<name>A0A6P8B5Z6_PYRGI</name>
<proteinExistence type="predicted"/>
<feature type="domain" description="RNA ligase" evidence="1">
    <location>
        <begin position="223"/>
        <end position="411"/>
    </location>
</feature>
<dbReference type="Pfam" id="PF09414">
    <property type="entry name" value="RNA_ligase"/>
    <property type="match status" value="1"/>
</dbReference>
<gene>
    <name evidence="3" type="ORF">PgNI_06437</name>
</gene>
<accession>A0A6P8B5Z6</accession>
<dbReference type="GeneID" id="41961370"/>
<evidence type="ECO:0000313" key="3">
    <source>
        <dbReference type="RefSeq" id="XP_030982560.1"/>
    </source>
</evidence>
<dbReference type="Gene3D" id="3.30.470.30">
    <property type="entry name" value="DNA ligase/mRNA capping enzyme"/>
    <property type="match status" value="1"/>
</dbReference>
<dbReference type="SUPFAM" id="SSF56091">
    <property type="entry name" value="DNA ligase/mRNA capping enzyme, catalytic domain"/>
    <property type="match status" value="1"/>
</dbReference>
<reference evidence="3" key="3">
    <citation type="submission" date="2025-08" db="UniProtKB">
        <authorList>
            <consortium name="RefSeq"/>
        </authorList>
    </citation>
    <scope>IDENTIFICATION</scope>
    <source>
        <strain evidence="3">NI907</strain>
    </source>
</reference>